<dbReference type="EMBL" id="JAGSPA010000002">
    <property type="protein sequence ID" value="MBV7256536.1"/>
    <property type="molecule type" value="Genomic_DNA"/>
</dbReference>
<dbReference type="Pfam" id="PF04977">
    <property type="entry name" value="DivIC"/>
    <property type="match status" value="1"/>
</dbReference>
<protein>
    <submittedName>
        <fullName evidence="2">Septum formation initiator family protein</fullName>
    </submittedName>
</protein>
<proteinExistence type="predicted"/>
<comment type="caution">
    <text evidence="2">The sequence shown here is derived from an EMBL/GenBank/DDBJ whole genome shotgun (WGS) entry which is preliminary data.</text>
</comment>
<dbReference type="RefSeq" id="WP_218445189.1">
    <property type="nucleotide sequence ID" value="NZ_JAGSPA010000002.1"/>
</dbReference>
<reference evidence="2 3" key="1">
    <citation type="submission" date="2021-04" db="EMBL/GenBank/DDBJ databases">
        <authorList>
            <person name="Pira H."/>
            <person name="Risdian C."/>
            <person name="Wink J."/>
        </authorList>
    </citation>
    <scope>NUCLEOTIDE SEQUENCE [LARGE SCALE GENOMIC DNA]</scope>
    <source>
        <strain evidence="2 3">WHA3</strain>
    </source>
</reference>
<feature type="coiled-coil region" evidence="1">
    <location>
        <begin position="45"/>
        <end position="79"/>
    </location>
</feature>
<sequence length="107" mass="12043">MRISDAFRETWESHVRPVLAPSLFLVVLAFFGWHSLAGDTGLLALGGYKEKQAQLEIEAAALAEERAQLEHKLSLLGDRVEADYGEELVRQKLGLIHDDEMIVRLKD</sequence>
<dbReference type="InterPro" id="IPR007060">
    <property type="entry name" value="FtsL/DivIC"/>
</dbReference>
<organism evidence="2 3">
    <name type="scientific">Pacificimonas pallii</name>
    <dbReference type="NCBI Taxonomy" id="2827236"/>
    <lineage>
        <taxon>Bacteria</taxon>
        <taxon>Pseudomonadati</taxon>
        <taxon>Pseudomonadota</taxon>
        <taxon>Alphaproteobacteria</taxon>
        <taxon>Sphingomonadales</taxon>
        <taxon>Sphingosinicellaceae</taxon>
        <taxon>Pacificimonas</taxon>
    </lineage>
</organism>
<keyword evidence="1" id="KW-0175">Coiled coil</keyword>
<name>A0ABS6SDW1_9SPHN</name>
<evidence type="ECO:0000313" key="2">
    <source>
        <dbReference type="EMBL" id="MBV7256536.1"/>
    </source>
</evidence>
<accession>A0ABS6SDW1</accession>
<evidence type="ECO:0000313" key="3">
    <source>
        <dbReference type="Proteomes" id="UP000722336"/>
    </source>
</evidence>
<dbReference type="Proteomes" id="UP000722336">
    <property type="component" value="Unassembled WGS sequence"/>
</dbReference>
<evidence type="ECO:0000256" key="1">
    <source>
        <dbReference type="SAM" id="Coils"/>
    </source>
</evidence>
<keyword evidence="3" id="KW-1185">Reference proteome</keyword>
<gene>
    <name evidence="2" type="ORF">KCG44_07030</name>
</gene>